<dbReference type="Proteomes" id="UP000502611">
    <property type="component" value="Chromosome"/>
</dbReference>
<gene>
    <name evidence="1" type="ORF">HH800_05905</name>
</gene>
<dbReference type="RefSeq" id="WP_169860487.1">
    <property type="nucleotide sequence ID" value="NZ_CP053021.1"/>
</dbReference>
<accession>A0A6M4G3B6</accession>
<protein>
    <submittedName>
        <fullName evidence="1">Uncharacterized protein</fullName>
    </submittedName>
</protein>
<evidence type="ECO:0000313" key="1">
    <source>
        <dbReference type="EMBL" id="QJR01771.1"/>
    </source>
</evidence>
<sequence>MAEAPDMVHFVAGHIRARCRYPSGQARFGVEESCIAAEAALDAMRSWNCAQRRHRSTRLMLAPAPGEKS</sequence>
<dbReference type="AlphaFoldDB" id="A0A6M4G3B6"/>
<proteinExistence type="predicted"/>
<dbReference type="EMBL" id="CP053021">
    <property type="protein sequence ID" value="QJR01771.1"/>
    <property type="molecule type" value="Genomic_DNA"/>
</dbReference>
<organism evidence="1 2">
    <name type="scientific">Sphingobium yanoikuyae</name>
    <name type="common">Sphingomonas yanoikuyae</name>
    <dbReference type="NCBI Taxonomy" id="13690"/>
    <lineage>
        <taxon>Bacteria</taxon>
        <taxon>Pseudomonadati</taxon>
        <taxon>Pseudomonadota</taxon>
        <taxon>Alphaproteobacteria</taxon>
        <taxon>Sphingomonadales</taxon>
        <taxon>Sphingomonadaceae</taxon>
        <taxon>Sphingobium</taxon>
    </lineage>
</organism>
<reference evidence="1 2" key="1">
    <citation type="submission" date="2020-04" db="EMBL/GenBank/DDBJ databases">
        <title>The Whole Genome Analysis of High salt-tolerant Sphingobium yanoikuyae YC-XJ2 with Aryl organophosphorus flame retardants (aryl-OPFRs)-degrading capacity and characteristics of Related phosphotriesterase.</title>
        <authorList>
            <person name="Li X."/>
        </authorList>
    </citation>
    <scope>NUCLEOTIDE SEQUENCE [LARGE SCALE GENOMIC DNA]</scope>
    <source>
        <strain evidence="1 2">YC-XJ2</strain>
    </source>
</reference>
<evidence type="ECO:0000313" key="2">
    <source>
        <dbReference type="Proteomes" id="UP000502611"/>
    </source>
</evidence>
<name>A0A6M4G3B6_SPHYA</name>